<organism evidence="2 3">
    <name type="scientific">Enterobacter cancerogenus</name>
    <dbReference type="NCBI Taxonomy" id="69218"/>
    <lineage>
        <taxon>Bacteria</taxon>
        <taxon>Pseudomonadati</taxon>
        <taxon>Pseudomonadota</taxon>
        <taxon>Gammaproteobacteria</taxon>
        <taxon>Enterobacterales</taxon>
        <taxon>Enterobacteriaceae</taxon>
        <taxon>Enterobacter</taxon>
        <taxon>Enterobacter cloacae complex</taxon>
    </lineage>
</organism>
<proteinExistence type="predicted"/>
<keyword evidence="1" id="KW-1133">Transmembrane helix</keyword>
<feature type="transmembrane region" description="Helical" evidence="1">
    <location>
        <begin position="12"/>
        <end position="37"/>
    </location>
</feature>
<keyword evidence="3" id="KW-1185">Reference proteome</keyword>
<evidence type="ECO:0000313" key="3">
    <source>
        <dbReference type="Proteomes" id="UP000683583"/>
    </source>
</evidence>
<gene>
    <name evidence="2" type="ORF">I6L58_00320</name>
</gene>
<evidence type="ECO:0000256" key="1">
    <source>
        <dbReference type="SAM" id="Phobius"/>
    </source>
</evidence>
<keyword evidence="1" id="KW-0472">Membrane</keyword>
<protein>
    <submittedName>
        <fullName evidence="2">Uncharacterized protein</fullName>
    </submittedName>
</protein>
<dbReference type="EMBL" id="CP077290">
    <property type="protein sequence ID" value="QXA49531.1"/>
    <property type="molecule type" value="Genomic_DNA"/>
</dbReference>
<accession>A0ABX8KNK7</accession>
<name>A0ABX8KNK7_9ENTR</name>
<keyword evidence="1" id="KW-0812">Transmembrane</keyword>
<evidence type="ECO:0000313" key="2">
    <source>
        <dbReference type="EMBL" id="QXA49531.1"/>
    </source>
</evidence>
<dbReference type="Proteomes" id="UP000683583">
    <property type="component" value="Chromosome"/>
</dbReference>
<sequence length="53" mass="5946">MEQDIAVRKRNNFGIAGALVTSAGFKISLPFFLRMIIDMENNLDQPPVRAIEP</sequence>
<reference evidence="2 3" key="1">
    <citation type="submission" date="2021-06" db="EMBL/GenBank/DDBJ databases">
        <title>FDA dAtabase for Regulatory Grade micrObial Sequences (FDA-ARGOS): Supporting development and validation of Infectious Disease Dx tests.</title>
        <authorList>
            <person name="Sproer C."/>
            <person name="Gronow S."/>
            <person name="Severitt S."/>
            <person name="Schroder I."/>
            <person name="Tallon L."/>
            <person name="Sadzewicz L."/>
            <person name="Zhao X."/>
            <person name="Boylan J."/>
            <person name="Ott S."/>
            <person name="Bowen H."/>
            <person name="Vavikolanu K."/>
            <person name="Mehta A."/>
            <person name="Aluvathingal J."/>
            <person name="Nadendla S."/>
            <person name="Lowell S."/>
            <person name="Myers T."/>
            <person name="Yan Y."/>
        </authorList>
    </citation>
    <scope>NUCLEOTIDE SEQUENCE [LARGE SCALE GENOMIC DNA]</scope>
    <source>
        <strain evidence="2 3">FDAARGOS 1428</strain>
    </source>
</reference>
<dbReference type="RefSeq" id="WP_176399421.1">
    <property type="nucleotide sequence ID" value="NZ_CP077290.1"/>
</dbReference>